<dbReference type="InterPro" id="IPR042111">
    <property type="entry name" value="Adenylosuccinate_synth_dom3"/>
</dbReference>
<dbReference type="HAMAP" id="MF_00011">
    <property type="entry name" value="Adenylosucc_synth"/>
    <property type="match status" value="1"/>
</dbReference>
<accession>J3Z5D0</accession>
<feature type="binding site" description="in other chain" evidence="8">
    <location>
        <begin position="85"/>
        <end position="88"/>
    </location>
    <ligand>
        <name>IMP</name>
        <dbReference type="ChEBI" id="CHEBI:58053"/>
        <note>ligand shared between dimeric partners</note>
    </ligand>
</feature>
<dbReference type="AlphaFoldDB" id="J3Z5D0"/>
<evidence type="ECO:0000256" key="3">
    <source>
        <dbReference type="ARBA" id="ARBA00022723"/>
    </source>
</evidence>
<dbReference type="SMART" id="SM00788">
    <property type="entry name" value="Adenylsucc_synt"/>
    <property type="match status" value="1"/>
</dbReference>
<dbReference type="CDD" id="cd03108">
    <property type="entry name" value="AdSS"/>
    <property type="match status" value="1"/>
</dbReference>
<protein>
    <recommendedName>
        <fullName evidence="8 10">Adenylosuccinate synthetase</fullName>
        <shortName evidence="8">AMPSase</shortName>
        <shortName evidence="8">AdSS</shortName>
        <ecNumber evidence="8 10">6.3.4.4</ecNumber>
    </recommendedName>
    <alternativeName>
        <fullName evidence="8">IMP--aspartate ligase</fullName>
    </alternativeName>
</protein>
<keyword evidence="8" id="KW-0963">Cytoplasm</keyword>
<feature type="binding site" description="in other chain" evidence="8">
    <location>
        <position position="176"/>
    </location>
    <ligand>
        <name>IMP</name>
        <dbReference type="ChEBI" id="CHEBI:58053"/>
        <note>ligand shared between dimeric partners</note>
    </ligand>
</feature>
<feature type="binding site" description="in other chain" evidence="8">
    <location>
        <begin position="60"/>
        <end position="63"/>
    </location>
    <ligand>
        <name>IMP</name>
        <dbReference type="ChEBI" id="CHEBI:58053"/>
        <note>ligand shared between dimeric partners</note>
    </ligand>
</feature>
<dbReference type="UniPathway" id="UPA00075">
    <property type="reaction ID" value="UER00335"/>
</dbReference>
<dbReference type="SUPFAM" id="SSF52540">
    <property type="entry name" value="P-loop containing nucleoside triphosphate hydrolases"/>
    <property type="match status" value="1"/>
</dbReference>
<dbReference type="NCBIfam" id="NF002223">
    <property type="entry name" value="PRK01117.1"/>
    <property type="match status" value="1"/>
</dbReference>
<dbReference type="GO" id="GO:0000287">
    <property type="term" value="F:magnesium ion binding"/>
    <property type="evidence" value="ECO:0007669"/>
    <property type="project" value="UniProtKB-UniRule"/>
</dbReference>
<dbReference type="EMBL" id="CP003547">
    <property type="protein sequence ID" value="AFP85534.1"/>
    <property type="molecule type" value="Genomic_DNA"/>
</dbReference>
<evidence type="ECO:0000256" key="10">
    <source>
        <dbReference type="RuleBase" id="RU000520"/>
    </source>
</evidence>
<feature type="active site" evidence="9">
    <location>
        <position position="187"/>
    </location>
</feature>
<dbReference type="GO" id="GO:0044208">
    <property type="term" value="P:'de novo' AMP biosynthetic process"/>
    <property type="evidence" value="ECO:0007669"/>
    <property type="project" value="UniProtKB-UniRule"/>
</dbReference>
<feature type="binding site" description="in other chain" evidence="8">
    <location>
        <position position="286"/>
    </location>
    <ligand>
        <name>IMP</name>
        <dbReference type="ChEBI" id="CHEBI:58053"/>
        <note>ligand shared between dimeric partners</note>
    </ligand>
</feature>
<feature type="binding site" evidence="8">
    <location>
        <begin position="378"/>
        <end position="380"/>
    </location>
    <ligand>
        <name>GTP</name>
        <dbReference type="ChEBI" id="CHEBI:37565"/>
    </ligand>
</feature>
<comment type="cofactor">
    <cofactor evidence="8">
        <name>Mg(2+)</name>
        <dbReference type="ChEBI" id="CHEBI:18420"/>
    </cofactor>
    <text evidence="8">Binds 1 Mg(2+) ion per subunit.</text>
</comment>
<feature type="active site" description="Proton acceptor" evidence="8">
    <location>
        <position position="60"/>
    </location>
</feature>
<sequence length="478" mass="53789">MIVIIYLYYVDLFYKNFYLIYKYSNTIKVIYLNYIHSLLNHLVKFIMGKNIVVLGTQWGDEGKGKIVDLLTERAKYVVRYQGGHNAGHTLVINGKKIVLHIIPSGILHKNVINVIASGVVLSPEAFIKEIYELESKNIPARSRMVISESCPLILAHHVAIDIAREKALLDKAIGTTGRGIGPAYEDKIARRALRVGDIFNKKKFADKLKEAVHYYNFQLVHYYNSKPVNFQKILKDILEVADILTTMVVDVSELLDRARKRGDVIMFEGAQGMLLDIDHGTYPYVTSSNTTAGGVATGSGFGPRYLDYILGILKAYSTRVGSGPFPTELVDDIGDFLCAKGNEFGTTTGRRRRVGWLDTVTIRRAIQINSLSSLCLTKLDVLDGLEKIKICTSYRLPNGRITEHTPLSIDNWKNIEPIYETMPGWEKNTVNQQSFNKLPAEARYYIKRIEEIAGIPIDIISTGPDRSATITLRDPFHD</sequence>
<dbReference type="Gene3D" id="3.40.440.10">
    <property type="entry name" value="Adenylosuccinate Synthetase, subunit A, domain 1"/>
    <property type="match status" value="1"/>
</dbReference>
<feature type="binding site" evidence="8">
    <location>
        <position position="87"/>
    </location>
    <ligand>
        <name>Mg(2+)</name>
        <dbReference type="ChEBI" id="CHEBI:18420"/>
    </ligand>
</feature>
<reference evidence="11 12" key="1">
    <citation type="journal article" date="2012" name="Mol. Biol. Evol.">
        <title>Genome reduction and co-evolution between the primary and secondary bacterial symbionts of psyllids.</title>
        <authorList>
            <person name="Sloan D.B."/>
            <person name="Moran N.A."/>
        </authorList>
    </citation>
    <scope>NUCLEOTIDE SEQUENCE [LARGE SCALE GENOMIC DNA]</scope>
    <source>
        <strain evidence="11">Hcub_S</strain>
    </source>
</reference>
<dbReference type="FunFam" id="3.90.170.10:FF:000001">
    <property type="entry name" value="Adenylosuccinate synthetase"/>
    <property type="match status" value="1"/>
</dbReference>
<feature type="binding site" description="in other chain" evidence="8">
    <location>
        <position position="271"/>
    </location>
    <ligand>
        <name>IMP</name>
        <dbReference type="ChEBI" id="CHEBI:58053"/>
        <note>ligand shared between dimeric partners</note>
    </ligand>
</feature>
<dbReference type="Gene3D" id="1.10.300.10">
    <property type="entry name" value="Adenylosuccinate Synthetase, subunit A, domain 2"/>
    <property type="match status" value="1"/>
</dbReference>
<feature type="binding site" evidence="8">
    <location>
        <begin position="59"/>
        <end position="65"/>
    </location>
    <ligand>
        <name>GTP</name>
        <dbReference type="ChEBI" id="CHEBI:37565"/>
    </ligand>
</feature>
<keyword evidence="12" id="KW-1185">Reference proteome</keyword>
<evidence type="ECO:0000256" key="6">
    <source>
        <dbReference type="ARBA" id="ARBA00022842"/>
    </source>
</evidence>
<dbReference type="EC" id="6.3.4.4" evidence="8 10"/>
<dbReference type="InterPro" id="IPR042109">
    <property type="entry name" value="Adenylosuccinate_synth_dom1"/>
</dbReference>
<dbReference type="Proteomes" id="UP000003937">
    <property type="component" value="Chromosome"/>
</dbReference>
<dbReference type="NCBIfam" id="TIGR00184">
    <property type="entry name" value="purA"/>
    <property type="match status" value="1"/>
</dbReference>
<gene>
    <name evidence="8" type="primary">purA</name>
    <name evidence="11" type="ORF">A35E_00224</name>
</gene>
<dbReference type="InterPro" id="IPR018220">
    <property type="entry name" value="Adenylosuccin_syn_GTP-bd"/>
</dbReference>
<dbReference type="InterPro" id="IPR027417">
    <property type="entry name" value="P-loop_NTPase"/>
</dbReference>
<keyword evidence="7 8" id="KW-0342">GTP-binding</keyword>
<proteinExistence type="inferred from homology"/>
<feature type="binding site" description="in other chain" evidence="8">
    <location>
        <position position="350"/>
    </location>
    <ligand>
        <name>IMP</name>
        <dbReference type="ChEBI" id="CHEBI:58053"/>
        <note>ligand shared between dimeric partners</note>
    </ligand>
</feature>
<comment type="subcellular location">
    <subcellularLocation>
        <location evidence="8">Cytoplasm</location>
    </subcellularLocation>
</comment>
<dbReference type="InterPro" id="IPR042110">
    <property type="entry name" value="Adenylosuccinate_synth_dom2"/>
</dbReference>
<dbReference type="PROSITE" id="PS00513">
    <property type="entry name" value="ADENYLOSUCCIN_SYN_2"/>
    <property type="match status" value="1"/>
</dbReference>
<dbReference type="GO" id="GO:0005737">
    <property type="term" value="C:cytoplasm"/>
    <property type="evidence" value="ECO:0007669"/>
    <property type="project" value="UniProtKB-SubCell"/>
</dbReference>
<dbReference type="GO" id="GO:0004019">
    <property type="term" value="F:adenylosuccinate synthase activity"/>
    <property type="evidence" value="ECO:0007669"/>
    <property type="project" value="UniProtKB-UniRule"/>
</dbReference>
<feature type="active site" description="Proton donor" evidence="8">
    <location>
        <position position="88"/>
    </location>
</feature>
<evidence type="ECO:0000256" key="8">
    <source>
        <dbReference type="HAMAP-Rule" id="MF_00011"/>
    </source>
</evidence>
<evidence type="ECO:0000256" key="5">
    <source>
        <dbReference type="ARBA" id="ARBA00022755"/>
    </source>
</evidence>
<dbReference type="HOGENOM" id="CLU_029848_0_0_6"/>
<dbReference type="FunFam" id="1.10.300.10:FF:000001">
    <property type="entry name" value="Adenylosuccinate synthetase"/>
    <property type="match status" value="1"/>
</dbReference>
<dbReference type="GO" id="GO:0046040">
    <property type="term" value="P:IMP metabolic process"/>
    <property type="evidence" value="ECO:0007669"/>
    <property type="project" value="TreeGrafter"/>
</dbReference>
<dbReference type="PANTHER" id="PTHR11846">
    <property type="entry name" value="ADENYLOSUCCINATE SYNTHETASE"/>
    <property type="match status" value="1"/>
</dbReference>
<dbReference type="KEGG" id="sehc:A35E_00224"/>
<evidence type="ECO:0000256" key="2">
    <source>
        <dbReference type="ARBA" id="ARBA00022598"/>
    </source>
</evidence>
<keyword evidence="5 8" id="KW-0658">Purine biosynthesis</keyword>
<evidence type="ECO:0000313" key="12">
    <source>
        <dbReference type="Proteomes" id="UP000003937"/>
    </source>
</evidence>
<keyword evidence="3 8" id="KW-0479">Metal-binding</keyword>
<dbReference type="PANTHER" id="PTHR11846:SF0">
    <property type="entry name" value="ADENYLOSUCCINATE SYNTHETASE"/>
    <property type="match status" value="1"/>
</dbReference>
<feature type="binding site" evidence="8">
    <location>
        <begin position="461"/>
        <end position="463"/>
    </location>
    <ligand>
        <name>GTP</name>
        <dbReference type="ChEBI" id="CHEBI:37565"/>
    </ligand>
</feature>
<organism evidence="11 12">
    <name type="scientific">secondary endosymbiont of Heteropsylla cubana</name>
    <dbReference type="NCBI Taxonomy" id="134287"/>
    <lineage>
        <taxon>Bacteria</taxon>
        <taxon>Pseudomonadati</taxon>
        <taxon>Pseudomonadota</taxon>
        <taxon>Gammaproteobacteria</taxon>
        <taxon>Enterobacterales</taxon>
        <taxon>Enterobacteriaceae</taxon>
        <taxon>aphid secondary symbionts</taxon>
    </lineage>
</organism>
<dbReference type="InterPro" id="IPR033128">
    <property type="entry name" value="Adenylosuccin_syn_Lys_AS"/>
</dbReference>
<dbReference type="PATRIC" id="fig|134287.3.peg.215"/>
<dbReference type="Pfam" id="PF00709">
    <property type="entry name" value="Adenylsucc_synt"/>
    <property type="match status" value="1"/>
</dbReference>
<keyword evidence="6 8" id="KW-0460">Magnesium</keyword>
<evidence type="ECO:0000313" key="11">
    <source>
        <dbReference type="EMBL" id="AFP85534.1"/>
    </source>
</evidence>
<dbReference type="STRING" id="134287.A35E_00224"/>
<feature type="binding site" evidence="8">
    <location>
        <position position="60"/>
    </location>
    <ligand>
        <name>Mg(2+)</name>
        <dbReference type="ChEBI" id="CHEBI:18420"/>
    </ligand>
</feature>
<feature type="binding site" evidence="8">
    <location>
        <position position="190"/>
    </location>
    <ligand>
        <name>IMP</name>
        <dbReference type="ChEBI" id="CHEBI:58053"/>
        <note>ligand shared between dimeric partners</note>
    </ligand>
</feature>
<keyword evidence="4 8" id="KW-0547">Nucleotide-binding</keyword>
<dbReference type="Gene3D" id="3.90.170.10">
    <property type="entry name" value="Adenylosuccinate Synthetase, subunit A, domain 3"/>
    <property type="match status" value="1"/>
</dbReference>
<evidence type="ECO:0000256" key="7">
    <source>
        <dbReference type="ARBA" id="ARBA00023134"/>
    </source>
</evidence>
<dbReference type="PROSITE" id="PS01266">
    <property type="entry name" value="ADENYLOSUCCIN_SYN_1"/>
    <property type="match status" value="1"/>
</dbReference>
<comment type="catalytic activity">
    <reaction evidence="8 10">
        <text>IMP + L-aspartate + GTP = N(6)-(1,2-dicarboxyethyl)-AMP + GDP + phosphate + 2 H(+)</text>
        <dbReference type="Rhea" id="RHEA:15753"/>
        <dbReference type="ChEBI" id="CHEBI:15378"/>
        <dbReference type="ChEBI" id="CHEBI:29991"/>
        <dbReference type="ChEBI" id="CHEBI:37565"/>
        <dbReference type="ChEBI" id="CHEBI:43474"/>
        <dbReference type="ChEBI" id="CHEBI:57567"/>
        <dbReference type="ChEBI" id="CHEBI:58053"/>
        <dbReference type="ChEBI" id="CHEBI:58189"/>
        <dbReference type="EC" id="6.3.4.4"/>
    </reaction>
</comment>
<comment type="subunit">
    <text evidence="1 8">Homodimer.</text>
</comment>
<comment type="similarity">
    <text evidence="8 10">Belongs to the adenylosuccinate synthetase family.</text>
</comment>
<feature type="binding site" evidence="8">
    <location>
        <position position="352"/>
    </location>
    <ligand>
        <name>GTP</name>
        <dbReference type="ChEBI" id="CHEBI:37565"/>
    </ligand>
</feature>
<evidence type="ECO:0000256" key="9">
    <source>
        <dbReference type="PROSITE-ProRule" id="PRU10134"/>
    </source>
</evidence>
<keyword evidence="2 8" id="KW-0436">Ligase</keyword>
<name>J3Z5D0_9ENTR</name>
<evidence type="ECO:0000256" key="1">
    <source>
        <dbReference type="ARBA" id="ARBA00011738"/>
    </source>
</evidence>
<comment type="function">
    <text evidence="8">Plays an important role in the de novo pathway of purine nucleotide biosynthesis. Catalyzes the first committed step in the biosynthesis of AMP from IMP.</text>
</comment>
<feature type="binding site" evidence="8">
    <location>
        <begin position="87"/>
        <end position="89"/>
    </location>
    <ligand>
        <name>GTP</name>
        <dbReference type="ChEBI" id="CHEBI:37565"/>
    </ligand>
</feature>
<dbReference type="GO" id="GO:0005525">
    <property type="term" value="F:GTP binding"/>
    <property type="evidence" value="ECO:0007669"/>
    <property type="project" value="UniProtKB-UniRule"/>
</dbReference>
<evidence type="ECO:0000256" key="4">
    <source>
        <dbReference type="ARBA" id="ARBA00022741"/>
    </source>
</evidence>
<dbReference type="InterPro" id="IPR001114">
    <property type="entry name" value="Adenylosuccinate_synthetase"/>
</dbReference>
<feature type="binding site" evidence="8">
    <location>
        <begin position="346"/>
        <end position="352"/>
    </location>
    <ligand>
        <name>substrate</name>
    </ligand>
</feature>
<comment type="pathway">
    <text evidence="8 10">Purine metabolism; AMP biosynthesis via de novo pathway; AMP from IMP: step 1/2.</text>
</comment>